<dbReference type="Pfam" id="PF01549">
    <property type="entry name" value="ShK"/>
    <property type="match status" value="1"/>
</dbReference>
<keyword evidence="6" id="KW-1015">Disulfide bond</keyword>
<evidence type="ECO:0000313" key="10">
    <source>
        <dbReference type="Proteomes" id="UP000887540"/>
    </source>
</evidence>
<dbReference type="PRINTS" id="PR00705">
    <property type="entry name" value="PAPAIN"/>
</dbReference>
<dbReference type="CDD" id="cd02248">
    <property type="entry name" value="Peptidase_C1A"/>
    <property type="match status" value="1"/>
</dbReference>
<dbReference type="SMART" id="SM00645">
    <property type="entry name" value="Pept_C1"/>
    <property type="match status" value="1"/>
</dbReference>
<dbReference type="InterPro" id="IPR013128">
    <property type="entry name" value="Peptidase_C1A"/>
</dbReference>
<dbReference type="PANTHER" id="PTHR12411">
    <property type="entry name" value="CYSTEINE PROTEASE FAMILY C1-RELATED"/>
    <property type="match status" value="1"/>
</dbReference>
<keyword evidence="8" id="KW-0732">Signal</keyword>
<dbReference type="PROSITE" id="PS51670">
    <property type="entry name" value="SHKT"/>
    <property type="match status" value="1"/>
</dbReference>
<dbReference type="SMART" id="SM00848">
    <property type="entry name" value="Inhibitor_I29"/>
    <property type="match status" value="1"/>
</dbReference>
<dbReference type="Pfam" id="PF08246">
    <property type="entry name" value="Inhibitor_I29"/>
    <property type="match status" value="1"/>
</dbReference>
<dbReference type="GO" id="GO:0008234">
    <property type="term" value="F:cysteine-type peptidase activity"/>
    <property type="evidence" value="ECO:0007669"/>
    <property type="project" value="UniProtKB-KW"/>
</dbReference>
<keyword evidence="3" id="KW-0378">Hydrolase</keyword>
<dbReference type="GO" id="GO:0006508">
    <property type="term" value="P:proteolysis"/>
    <property type="evidence" value="ECO:0007669"/>
    <property type="project" value="UniProtKB-KW"/>
</dbReference>
<keyword evidence="4" id="KW-0788">Thiol protease</keyword>
<dbReference type="InterPro" id="IPR038765">
    <property type="entry name" value="Papain-like_cys_pep_sf"/>
</dbReference>
<feature type="signal peptide" evidence="8">
    <location>
        <begin position="1"/>
        <end position="17"/>
    </location>
</feature>
<evidence type="ECO:0000313" key="11">
    <source>
        <dbReference type="WBParaSite" id="ACRNAN_scaffold5655.g12627.t1"/>
    </source>
</evidence>
<dbReference type="InterPro" id="IPR039417">
    <property type="entry name" value="Peptidase_C1A_papain-like"/>
</dbReference>
<organism evidence="10 11">
    <name type="scientific">Acrobeloides nanus</name>
    <dbReference type="NCBI Taxonomy" id="290746"/>
    <lineage>
        <taxon>Eukaryota</taxon>
        <taxon>Metazoa</taxon>
        <taxon>Ecdysozoa</taxon>
        <taxon>Nematoda</taxon>
        <taxon>Chromadorea</taxon>
        <taxon>Rhabditida</taxon>
        <taxon>Tylenchina</taxon>
        <taxon>Cephalobomorpha</taxon>
        <taxon>Cephaloboidea</taxon>
        <taxon>Cephalobidae</taxon>
        <taxon>Acrobeloides</taxon>
    </lineage>
</organism>
<dbReference type="InterPro" id="IPR013201">
    <property type="entry name" value="Prot_inhib_I29"/>
</dbReference>
<dbReference type="PROSITE" id="PS00640">
    <property type="entry name" value="THIOL_PROTEASE_ASN"/>
    <property type="match status" value="1"/>
</dbReference>
<comment type="caution">
    <text evidence="7">Lacks conserved residue(s) required for the propagation of feature annotation.</text>
</comment>
<dbReference type="InterPro" id="IPR025661">
    <property type="entry name" value="Pept_asp_AS"/>
</dbReference>
<dbReference type="Gene3D" id="1.10.287.2250">
    <property type="match status" value="1"/>
</dbReference>
<evidence type="ECO:0000256" key="8">
    <source>
        <dbReference type="SAM" id="SignalP"/>
    </source>
</evidence>
<keyword evidence="5" id="KW-0865">Zymogen</keyword>
<evidence type="ECO:0000256" key="4">
    <source>
        <dbReference type="ARBA" id="ARBA00022807"/>
    </source>
</evidence>
<evidence type="ECO:0000256" key="2">
    <source>
        <dbReference type="ARBA" id="ARBA00022670"/>
    </source>
</evidence>
<feature type="chain" id="PRO_5036952271" evidence="8">
    <location>
        <begin position="18"/>
        <end position="332"/>
    </location>
</feature>
<evidence type="ECO:0000256" key="6">
    <source>
        <dbReference type="ARBA" id="ARBA00023157"/>
    </source>
</evidence>
<keyword evidence="10" id="KW-1185">Reference proteome</keyword>
<dbReference type="Gene3D" id="3.90.70.10">
    <property type="entry name" value="Cysteine proteinases"/>
    <property type="match status" value="2"/>
</dbReference>
<dbReference type="PROSITE" id="PS00139">
    <property type="entry name" value="THIOL_PROTEASE_CYS"/>
    <property type="match status" value="1"/>
</dbReference>
<protein>
    <submittedName>
        <fullName evidence="11">ShKT domain-containing protein</fullName>
    </submittedName>
</protein>
<evidence type="ECO:0000259" key="9">
    <source>
        <dbReference type="PROSITE" id="PS51670"/>
    </source>
</evidence>
<dbReference type="WBParaSite" id="ACRNAN_scaffold5655.g12627.t1">
    <property type="protein sequence ID" value="ACRNAN_scaffold5655.g12627.t1"/>
    <property type="gene ID" value="ACRNAN_scaffold5655.g12627"/>
</dbReference>
<dbReference type="Proteomes" id="UP000887540">
    <property type="component" value="Unplaced"/>
</dbReference>
<reference evidence="11" key="1">
    <citation type="submission" date="2022-11" db="UniProtKB">
        <authorList>
            <consortium name="WormBaseParasite"/>
        </authorList>
    </citation>
    <scope>IDENTIFICATION</scope>
</reference>
<sequence>MMTQALVFLSLVGLSYQAGLGDTLGSLPGNLGGVVDYIQEFNNFKQKHGRVYKNSAEHELRFAAFKQNLQNVLQYKKEGGRGTAAFGVTKFADWTKEEKAQLNGVKLEGGNHPVNGNFLPPFPTRSKRQATNFDWVSQGKVTPVKDQGKCGSCWAFAAAALIESEVAITTGQFVNISEQEIVSCVNTSYGCQGGDPKEAIISDVYQPTAAECQNFTFLHATAIVGYGVSNVSGLPYWLIKNSWGTEWGNDGYFKLYRGAQSCFYTNPIYPSSLSVSTNASLAWTCANLQDEKLYCKYWQYLGFCDPSSQYYSGMTKQCPAACGLCRAGSANQ</sequence>
<feature type="domain" description="ShKT" evidence="9">
    <location>
        <begin position="285"/>
        <end position="325"/>
    </location>
</feature>
<keyword evidence="2" id="KW-0645">Protease</keyword>
<evidence type="ECO:0000256" key="7">
    <source>
        <dbReference type="PROSITE-ProRule" id="PRU01005"/>
    </source>
</evidence>
<evidence type="ECO:0000256" key="3">
    <source>
        <dbReference type="ARBA" id="ARBA00022801"/>
    </source>
</evidence>
<dbReference type="InterPro" id="IPR000169">
    <property type="entry name" value="Pept_cys_AS"/>
</dbReference>
<dbReference type="AlphaFoldDB" id="A0A914E4L4"/>
<dbReference type="Gene3D" id="1.10.10.1940">
    <property type="match status" value="1"/>
</dbReference>
<dbReference type="InterPro" id="IPR003582">
    <property type="entry name" value="ShKT_dom"/>
</dbReference>
<dbReference type="Pfam" id="PF00112">
    <property type="entry name" value="Peptidase_C1"/>
    <property type="match status" value="2"/>
</dbReference>
<dbReference type="SUPFAM" id="SSF54001">
    <property type="entry name" value="Cysteine proteinases"/>
    <property type="match status" value="1"/>
</dbReference>
<name>A0A914E4L4_9BILA</name>
<comment type="similarity">
    <text evidence="1">Belongs to the peptidase C1 family.</text>
</comment>
<evidence type="ECO:0000256" key="5">
    <source>
        <dbReference type="ARBA" id="ARBA00023145"/>
    </source>
</evidence>
<proteinExistence type="inferred from homology"/>
<accession>A0A914E4L4</accession>
<dbReference type="SMART" id="SM00254">
    <property type="entry name" value="ShKT"/>
    <property type="match status" value="1"/>
</dbReference>
<evidence type="ECO:0000256" key="1">
    <source>
        <dbReference type="ARBA" id="ARBA00008455"/>
    </source>
</evidence>
<dbReference type="InterPro" id="IPR000668">
    <property type="entry name" value="Peptidase_C1A_C"/>
</dbReference>